<evidence type="ECO:0008006" key="4">
    <source>
        <dbReference type="Google" id="ProtNLM"/>
    </source>
</evidence>
<dbReference type="AlphaFoldDB" id="A0A975AVX4"/>
<feature type="transmembrane region" description="Helical" evidence="1">
    <location>
        <begin position="67"/>
        <end position="85"/>
    </location>
</feature>
<evidence type="ECO:0000313" key="3">
    <source>
        <dbReference type="Proteomes" id="UP000671913"/>
    </source>
</evidence>
<feature type="transmembrane region" description="Helical" evidence="1">
    <location>
        <begin position="152"/>
        <end position="173"/>
    </location>
</feature>
<reference evidence="2" key="1">
    <citation type="submission" date="2020-08" db="EMBL/GenBank/DDBJ databases">
        <title>Genomic insights into the carbon and energy metabolism of the first obligate autotrophic acetogenic bacterium Aceticella autotrophica gen. nov., sp. nov.</title>
        <authorList>
            <person name="Toshchakov S.V."/>
            <person name="Elcheninov A.G."/>
            <person name="Kublanov I.V."/>
            <person name="Frolov E.N."/>
            <person name="Lebedinsky A.V."/>
        </authorList>
    </citation>
    <scope>NUCLEOTIDE SEQUENCE</scope>
    <source>
        <strain evidence="2">3443-3Ac</strain>
    </source>
</reference>
<feature type="transmembrane region" description="Helical" evidence="1">
    <location>
        <begin position="506"/>
        <end position="530"/>
    </location>
</feature>
<dbReference type="InterPro" id="IPR031584">
    <property type="entry name" value="Put_ABC_export"/>
</dbReference>
<feature type="transmembrane region" description="Helical" evidence="1">
    <location>
        <begin position="408"/>
        <end position="431"/>
    </location>
</feature>
<sequence length="536" mass="61442">MSEINALFIFELKKLKNSIKDIIRNPKRIFVYIFMFLGYFLMLISLILGNMDNKTKFSQISDIKLSYLEAILVMIILFEIIFSIYSSLKQPGIIVEEGDMTFLFSSPMNEKKLFLWYMIKSVFKTLFISIFFLIYLPFMANMMSTTKYSSNIIYVYIGIFTNIFALVLLNFFIYSISMKFKAKKLIQYILSGILILIVGFAFYFIYKEGSFFGAISYLTLNIWNYVPVLGPTKLLILTYFTGESAHCLELILIQLLTIIIFTLLALYFATDYYEDVITYSERVREIRNKVKKGGFVSSTEQSAKKMKKKKEVVINLQPKGPWAYIWLKMVENKRSLGSIYFNWYNLFLLLASIAFGYFLPKNEPTVIFSLSFLYAYLGWILSFASTVSTELNKMYIYTIPGEGIEKLLAVNFVPLLKAFIAAILIIVPASIFIKPGILNTIAAIVFIISFSTLDSFSAAFMQLLLPSKQDLKVTMPLFKIFGFLFILLPVGAIAIPLGVITKNMSIGVLTAALMMLLESGVFLLFANYIFERLELK</sequence>
<feature type="transmembrane region" description="Helical" evidence="1">
    <location>
        <begin position="339"/>
        <end position="359"/>
    </location>
</feature>
<evidence type="ECO:0000256" key="1">
    <source>
        <dbReference type="SAM" id="Phobius"/>
    </source>
</evidence>
<evidence type="ECO:0000313" key="2">
    <source>
        <dbReference type="EMBL" id="QSZ27451.1"/>
    </source>
</evidence>
<dbReference type="KEGG" id="aaut:ACETAC_00515"/>
<dbReference type="RefSeq" id="WP_284680150.1">
    <property type="nucleotide sequence ID" value="NZ_CP060096.1"/>
</dbReference>
<feature type="transmembrane region" description="Helical" evidence="1">
    <location>
        <begin position="365"/>
        <end position="387"/>
    </location>
</feature>
<keyword evidence="3" id="KW-1185">Reference proteome</keyword>
<gene>
    <name evidence="2" type="ORF">ACETAC_00515</name>
</gene>
<keyword evidence="1" id="KW-1133">Transmembrane helix</keyword>
<proteinExistence type="predicted"/>
<dbReference type="Proteomes" id="UP000671913">
    <property type="component" value="Chromosome"/>
</dbReference>
<keyword evidence="1" id="KW-0812">Transmembrane</keyword>
<feature type="transmembrane region" description="Helical" evidence="1">
    <location>
        <begin position="250"/>
        <end position="269"/>
    </location>
</feature>
<name>A0A975AVX4_9THEO</name>
<organism evidence="2 3">
    <name type="scientific">Aceticella autotrophica</name>
    <dbReference type="NCBI Taxonomy" id="2755338"/>
    <lineage>
        <taxon>Bacteria</taxon>
        <taxon>Bacillati</taxon>
        <taxon>Bacillota</taxon>
        <taxon>Clostridia</taxon>
        <taxon>Thermoanaerobacterales</taxon>
        <taxon>Thermoanaerobacteraceae</taxon>
        <taxon>Aceticella</taxon>
    </lineage>
</organism>
<dbReference type="EMBL" id="CP060096">
    <property type="protein sequence ID" value="QSZ27451.1"/>
    <property type="molecule type" value="Genomic_DNA"/>
</dbReference>
<feature type="transmembrane region" description="Helical" evidence="1">
    <location>
        <begin position="114"/>
        <end position="140"/>
    </location>
</feature>
<keyword evidence="1" id="KW-0472">Membrane</keyword>
<dbReference type="Pfam" id="PF16962">
    <property type="entry name" value="ABC_export"/>
    <property type="match status" value="1"/>
</dbReference>
<feature type="transmembrane region" description="Helical" evidence="1">
    <location>
        <begin position="477"/>
        <end position="500"/>
    </location>
</feature>
<accession>A0A975AVX4</accession>
<feature type="transmembrane region" description="Helical" evidence="1">
    <location>
        <begin position="437"/>
        <end position="465"/>
    </location>
</feature>
<protein>
    <recommendedName>
        <fullName evidence="4">ABC exporter</fullName>
    </recommendedName>
</protein>
<feature type="transmembrane region" description="Helical" evidence="1">
    <location>
        <begin position="185"/>
        <end position="206"/>
    </location>
</feature>
<feature type="transmembrane region" description="Helical" evidence="1">
    <location>
        <begin position="29"/>
        <end position="47"/>
    </location>
</feature>